<feature type="binding site" evidence="12">
    <location>
        <position position="30"/>
    </location>
    <ligand>
        <name>Mg(2+)</name>
        <dbReference type="ChEBI" id="CHEBI:18420"/>
    </ligand>
</feature>
<sequence>MGLLTLLRKLKRTDKEARILVLGLDNAGKTTILKKLADEDITHTMPTQGFNIKSVVHEGFKLNVWDIGGQKTIRPYWRNYFDQTDALVYVIDCADPRRMDETSVELSQLLEEEKLKGVPVLIFANKQDLANAMSPDQVTEALALDTLRDRAWHIQPCSAKTGEGLHDGMEKLVKSISQK</sequence>
<evidence type="ECO:0000256" key="1">
    <source>
        <dbReference type="ARBA" id="ARBA00004555"/>
    </source>
</evidence>
<evidence type="ECO:0000256" key="4">
    <source>
        <dbReference type="ARBA" id="ARBA00022707"/>
    </source>
</evidence>
<dbReference type="EMBL" id="HBEZ01027953">
    <property type="protein sequence ID" value="CAD8637752.1"/>
    <property type="molecule type" value="Transcribed_RNA"/>
</dbReference>
<reference evidence="14" key="1">
    <citation type="submission" date="2021-01" db="EMBL/GenBank/DDBJ databases">
        <authorList>
            <person name="Corre E."/>
            <person name="Pelletier E."/>
            <person name="Niang G."/>
            <person name="Scheremetjew M."/>
            <person name="Finn R."/>
            <person name="Kale V."/>
            <person name="Holt S."/>
            <person name="Cochrane G."/>
            <person name="Meng A."/>
            <person name="Brown T."/>
            <person name="Cohen L."/>
        </authorList>
    </citation>
    <scope>NUCLEOTIDE SEQUENCE</scope>
    <source>
        <strain evidence="14">CCAP979/52</strain>
    </source>
</reference>
<dbReference type="InterPro" id="IPR027417">
    <property type="entry name" value="P-loop_NTPase"/>
</dbReference>
<evidence type="ECO:0000256" key="13">
    <source>
        <dbReference type="RuleBase" id="RU003925"/>
    </source>
</evidence>
<dbReference type="GO" id="GO:0005525">
    <property type="term" value="F:GTP binding"/>
    <property type="evidence" value="ECO:0007669"/>
    <property type="project" value="UniProtKB-KW"/>
</dbReference>
<keyword evidence="12" id="KW-0460">Magnesium</keyword>
<comment type="similarity">
    <text evidence="2 13">Belongs to the small GTPase superfamily. Arf family.</text>
</comment>
<gene>
    <name evidence="14" type="ORF">CCUR1050_LOCUS15436</name>
</gene>
<dbReference type="GO" id="GO:0003924">
    <property type="term" value="F:GTPase activity"/>
    <property type="evidence" value="ECO:0007669"/>
    <property type="project" value="InterPro"/>
</dbReference>
<dbReference type="GO" id="GO:0046872">
    <property type="term" value="F:metal ion binding"/>
    <property type="evidence" value="ECO:0007669"/>
    <property type="project" value="UniProtKB-KW"/>
</dbReference>
<dbReference type="InterPro" id="IPR044612">
    <property type="entry name" value="ARL2/3"/>
</dbReference>
<evidence type="ECO:0000256" key="8">
    <source>
        <dbReference type="ARBA" id="ARBA00023134"/>
    </source>
</evidence>
<keyword evidence="4" id="KW-0519">Myristate</keyword>
<evidence type="ECO:0000256" key="3">
    <source>
        <dbReference type="ARBA" id="ARBA00022448"/>
    </source>
</evidence>
<dbReference type="SMART" id="SM00177">
    <property type="entry name" value="ARF"/>
    <property type="match status" value="1"/>
</dbReference>
<evidence type="ECO:0000256" key="12">
    <source>
        <dbReference type="PIRSR" id="PIRSR606689-2"/>
    </source>
</evidence>
<feature type="binding site" evidence="11">
    <location>
        <begin position="125"/>
        <end position="128"/>
    </location>
    <ligand>
        <name>GTP</name>
        <dbReference type="ChEBI" id="CHEBI:37565"/>
    </ligand>
</feature>
<evidence type="ECO:0000256" key="10">
    <source>
        <dbReference type="ARBA" id="ARBA00040616"/>
    </source>
</evidence>
<evidence type="ECO:0000313" key="14">
    <source>
        <dbReference type="EMBL" id="CAD8637752.1"/>
    </source>
</evidence>
<keyword evidence="12" id="KW-0479">Metal-binding</keyword>
<organism evidence="14">
    <name type="scientific">Cryptomonas curvata</name>
    <dbReference type="NCBI Taxonomy" id="233186"/>
    <lineage>
        <taxon>Eukaryota</taxon>
        <taxon>Cryptophyceae</taxon>
        <taxon>Cryptomonadales</taxon>
        <taxon>Cryptomonadaceae</taxon>
        <taxon>Cryptomonas</taxon>
    </lineage>
</organism>
<evidence type="ECO:0000256" key="7">
    <source>
        <dbReference type="ARBA" id="ARBA00023034"/>
    </source>
</evidence>
<dbReference type="CDD" id="cd04155">
    <property type="entry name" value="Arl3"/>
    <property type="match status" value="1"/>
</dbReference>
<evidence type="ECO:0000256" key="6">
    <source>
        <dbReference type="ARBA" id="ARBA00022927"/>
    </source>
</evidence>
<dbReference type="InterPro" id="IPR006689">
    <property type="entry name" value="Small_GTPase_ARF/SAR"/>
</dbReference>
<dbReference type="PRINTS" id="PR00328">
    <property type="entry name" value="SAR1GTPBP"/>
</dbReference>
<dbReference type="Pfam" id="PF00025">
    <property type="entry name" value="Arf"/>
    <property type="match status" value="1"/>
</dbReference>
<dbReference type="NCBIfam" id="TIGR00231">
    <property type="entry name" value="small_GTP"/>
    <property type="match status" value="1"/>
</dbReference>
<keyword evidence="3" id="KW-0813">Transport</keyword>
<dbReference type="AlphaFoldDB" id="A0A7S0MCU9"/>
<evidence type="ECO:0000256" key="5">
    <source>
        <dbReference type="ARBA" id="ARBA00022741"/>
    </source>
</evidence>
<dbReference type="SUPFAM" id="SSF52540">
    <property type="entry name" value="P-loop containing nucleoside triphosphate hydrolases"/>
    <property type="match status" value="1"/>
</dbReference>
<accession>A0A7S0MCU9</accession>
<dbReference type="FunFam" id="3.40.50.300:FF:000281">
    <property type="entry name" value="ADP-ribosylation factor-like protein 3"/>
    <property type="match status" value="1"/>
</dbReference>
<keyword evidence="8 11" id="KW-0342">GTP-binding</keyword>
<keyword evidence="6" id="KW-0653">Protein transport</keyword>
<dbReference type="GO" id="GO:0015031">
    <property type="term" value="P:protein transport"/>
    <property type="evidence" value="ECO:0007669"/>
    <property type="project" value="UniProtKB-KW"/>
</dbReference>
<dbReference type="InterPro" id="IPR005225">
    <property type="entry name" value="Small_GTP-bd"/>
</dbReference>
<name>A0A7S0MCU9_9CRYP</name>
<dbReference type="PANTHER" id="PTHR45697">
    <property type="entry name" value="ADP-RIBOSYLATION FACTOR-LIKE PROTEIN 2-RELATED"/>
    <property type="match status" value="1"/>
</dbReference>
<proteinExistence type="inferred from homology"/>
<feature type="binding site" evidence="12">
    <location>
        <position position="47"/>
    </location>
    <ligand>
        <name>Mg(2+)</name>
        <dbReference type="ChEBI" id="CHEBI:18420"/>
    </ligand>
</feature>
<dbReference type="PROSITE" id="PS51417">
    <property type="entry name" value="ARF"/>
    <property type="match status" value="1"/>
</dbReference>
<feature type="binding site" evidence="11">
    <location>
        <begin position="23"/>
        <end position="30"/>
    </location>
    <ligand>
        <name>GTP</name>
        <dbReference type="ChEBI" id="CHEBI:37565"/>
    </ligand>
</feature>
<feature type="binding site" evidence="11">
    <location>
        <position position="69"/>
    </location>
    <ligand>
        <name>GTP</name>
        <dbReference type="ChEBI" id="CHEBI:37565"/>
    </ligand>
</feature>
<evidence type="ECO:0000256" key="9">
    <source>
        <dbReference type="ARBA" id="ARBA00023288"/>
    </source>
</evidence>
<keyword evidence="5 11" id="KW-0547">Nucleotide-binding</keyword>
<dbReference type="GO" id="GO:0005794">
    <property type="term" value="C:Golgi apparatus"/>
    <property type="evidence" value="ECO:0007669"/>
    <property type="project" value="UniProtKB-SubCell"/>
</dbReference>
<protein>
    <recommendedName>
        <fullName evidence="10">ADP-ribosylation factor-like protein 3</fullName>
    </recommendedName>
</protein>
<keyword evidence="9" id="KW-0449">Lipoprotein</keyword>
<keyword evidence="7" id="KW-0333">Golgi apparatus</keyword>
<dbReference type="SMART" id="SM00178">
    <property type="entry name" value="SAR"/>
    <property type="match status" value="1"/>
</dbReference>
<comment type="subcellular location">
    <subcellularLocation>
        <location evidence="1">Golgi apparatus</location>
    </subcellularLocation>
</comment>
<dbReference type="Gene3D" id="3.40.50.300">
    <property type="entry name" value="P-loop containing nucleotide triphosphate hydrolases"/>
    <property type="match status" value="1"/>
</dbReference>
<evidence type="ECO:0000256" key="11">
    <source>
        <dbReference type="PIRSR" id="PIRSR606689-1"/>
    </source>
</evidence>
<dbReference type="PROSITE" id="PS51419">
    <property type="entry name" value="RAB"/>
    <property type="match status" value="1"/>
</dbReference>
<evidence type="ECO:0000256" key="2">
    <source>
        <dbReference type="ARBA" id="ARBA00010290"/>
    </source>
</evidence>